<dbReference type="OrthoDB" id="4762412at2"/>
<dbReference type="InterPro" id="IPR008334">
    <property type="entry name" value="5'-Nucleotdase_C"/>
</dbReference>
<dbReference type="Proteomes" id="UP000061382">
    <property type="component" value="Chromosome"/>
</dbReference>
<dbReference type="PANTHER" id="PTHR11575">
    <property type="entry name" value="5'-NUCLEOTIDASE-RELATED"/>
    <property type="match status" value="1"/>
</dbReference>
<dbReference type="RefSeq" id="WP_083470228.1">
    <property type="nucleotide sequence ID" value="NZ_CP012643.1"/>
</dbReference>
<dbReference type="InterPro" id="IPR006179">
    <property type="entry name" value="5_nucleotidase/apyrase"/>
</dbReference>
<dbReference type="Pfam" id="PF02872">
    <property type="entry name" value="5_nucleotid_C"/>
    <property type="match status" value="1"/>
</dbReference>
<dbReference type="GO" id="GO:0016787">
    <property type="term" value="F:hydrolase activity"/>
    <property type="evidence" value="ECO:0007669"/>
    <property type="project" value="InterPro"/>
</dbReference>
<name>A0A0P0C0V5_9BACT</name>
<dbReference type="EMBL" id="CP012643">
    <property type="protein sequence ID" value="ALI98135.1"/>
    <property type="molecule type" value="Genomic_DNA"/>
</dbReference>
<reference evidence="2 3" key="1">
    <citation type="submission" date="2015-08" db="EMBL/GenBank/DDBJ databases">
        <title>Complete genome sequence of Rufibacter tibetensis strain 1351t, a radiation-resistant bacterium from tibet plateau.</title>
        <authorList>
            <person name="Dai J."/>
        </authorList>
    </citation>
    <scope>NUCLEOTIDE SEQUENCE [LARGE SCALE GENOMIC DNA]</scope>
    <source>
        <strain evidence="2 3">1351</strain>
    </source>
</reference>
<keyword evidence="3" id="KW-1185">Reference proteome</keyword>
<dbReference type="KEGG" id="rti:DC20_03015"/>
<dbReference type="InterPro" id="IPR036907">
    <property type="entry name" value="5'-Nucleotdase_C_sf"/>
</dbReference>
<evidence type="ECO:0000313" key="2">
    <source>
        <dbReference type="EMBL" id="ALI98135.1"/>
    </source>
</evidence>
<dbReference type="GO" id="GO:0009166">
    <property type="term" value="P:nucleotide catabolic process"/>
    <property type="evidence" value="ECO:0007669"/>
    <property type="project" value="InterPro"/>
</dbReference>
<dbReference type="AlphaFoldDB" id="A0A0P0C0V5"/>
<feature type="domain" description="5'-Nucleotidase C-terminal" evidence="1">
    <location>
        <begin position="71"/>
        <end position="213"/>
    </location>
</feature>
<evidence type="ECO:0000313" key="3">
    <source>
        <dbReference type="Proteomes" id="UP000061382"/>
    </source>
</evidence>
<sequence length="256" mass="27459">MSFISSFRSQGVSFSVALALLLAGCQKELTPTASLSAPTDIPVNTQISPDPTVEGTITPYRTRVDKTMNEVIGQAPVAIERGGVESPLGNFVADLCRTQTMAVYGKTIDMGGMTSGGLRNPIDQGPITVGDVFELMPFENEMLVLTLSGETVKEMFDFAARTKILTIANSSYTLRNGQAEAITIGGKPFDPSKTYTLAISDYLANGGDNMGFLKKALKIEQTGLLARDAIMKEIKQRTAQGKPVLAEKDGRVIEVK</sequence>
<gene>
    <name evidence="2" type="ORF">DC20_03015</name>
</gene>
<protein>
    <recommendedName>
        <fullName evidence="1">5'-Nucleotidase C-terminal domain-containing protein</fullName>
    </recommendedName>
</protein>
<organism evidence="2 3">
    <name type="scientific">Rufibacter tibetensis</name>
    <dbReference type="NCBI Taxonomy" id="512763"/>
    <lineage>
        <taxon>Bacteria</taxon>
        <taxon>Pseudomonadati</taxon>
        <taxon>Bacteroidota</taxon>
        <taxon>Cytophagia</taxon>
        <taxon>Cytophagales</taxon>
        <taxon>Hymenobacteraceae</taxon>
        <taxon>Rufibacter</taxon>
    </lineage>
</organism>
<dbReference type="SUPFAM" id="SSF55816">
    <property type="entry name" value="5'-nucleotidase (syn. UDP-sugar hydrolase), C-terminal domain"/>
    <property type="match status" value="1"/>
</dbReference>
<dbReference type="PATRIC" id="fig|512763.3.peg.672"/>
<dbReference type="STRING" id="512763.DC20_03015"/>
<evidence type="ECO:0000259" key="1">
    <source>
        <dbReference type="Pfam" id="PF02872"/>
    </source>
</evidence>
<dbReference type="Gene3D" id="3.90.780.10">
    <property type="entry name" value="5'-Nucleotidase, C-terminal domain"/>
    <property type="match status" value="1"/>
</dbReference>
<proteinExistence type="predicted"/>
<dbReference type="PANTHER" id="PTHR11575:SF24">
    <property type="entry name" value="5'-NUCLEOTIDASE"/>
    <property type="match status" value="1"/>
</dbReference>
<dbReference type="GO" id="GO:0030288">
    <property type="term" value="C:outer membrane-bounded periplasmic space"/>
    <property type="evidence" value="ECO:0007669"/>
    <property type="project" value="TreeGrafter"/>
</dbReference>
<accession>A0A0P0C0V5</accession>
<dbReference type="PRINTS" id="PR01607">
    <property type="entry name" value="APYRASEFAMLY"/>
</dbReference>